<feature type="compositionally biased region" description="Low complexity" evidence="2">
    <location>
        <begin position="165"/>
        <end position="179"/>
    </location>
</feature>
<keyword evidence="6" id="KW-1185">Reference proteome</keyword>
<feature type="compositionally biased region" description="Polar residues" evidence="2">
    <location>
        <begin position="276"/>
        <end position="289"/>
    </location>
</feature>
<feature type="compositionally biased region" description="Basic and acidic residues" evidence="2">
    <location>
        <begin position="514"/>
        <end position="528"/>
    </location>
</feature>
<comment type="caution">
    <text evidence="5">The sequence shown here is derived from an EMBL/GenBank/DDBJ whole genome shotgun (WGS) entry which is preliminary data.</text>
</comment>
<feature type="compositionally biased region" description="Low complexity" evidence="2">
    <location>
        <begin position="235"/>
        <end position="245"/>
    </location>
</feature>
<evidence type="ECO:0000256" key="1">
    <source>
        <dbReference type="SAM" id="Coils"/>
    </source>
</evidence>
<evidence type="ECO:0000256" key="4">
    <source>
        <dbReference type="SAM" id="SignalP"/>
    </source>
</evidence>
<feature type="compositionally biased region" description="Low complexity" evidence="2">
    <location>
        <begin position="59"/>
        <end position="78"/>
    </location>
</feature>
<keyword evidence="4" id="KW-0732">Signal</keyword>
<organism evidence="5 6">
    <name type="scientific">Piscinibacter koreensis</name>
    <dbReference type="NCBI Taxonomy" id="2742824"/>
    <lineage>
        <taxon>Bacteria</taxon>
        <taxon>Pseudomonadati</taxon>
        <taxon>Pseudomonadota</taxon>
        <taxon>Betaproteobacteria</taxon>
        <taxon>Burkholderiales</taxon>
        <taxon>Sphaerotilaceae</taxon>
        <taxon>Piscinibacter</taxon>
    </lineage>
</organism>
<feature type="compositionally biased region" description="Low complexity" evidence="2">
    <location>
        <begin position="189"/>
        <end position="200"/>
    </location>
</feature>
<feature type="region of interest" description="Disordered" evidence="2">
    <location>
        <begin position="165"/>
        <end position="295"/>
    </location>
</feature>
<feature type="transmembrane region" description="Helical" evidence="3">
    <location>
        <begin position="124"/>
        <end position="143"/>
    </location>
</feature>
<accession>A0A7Y6NS16</accession>
<keyword evidence="3" id="KW-0812">Transmembrane</keyword>
<keyword evidence="1" id="KW-0175">Coiled coil</keyword>
<keyword evidence="3" id="KW-0472">Membrane</keyword>
<dbReference type="RefSeq" id="WP_176071120.1">
    <property type="nucleotide sequence ID" value="NZ_JABWMJ010000012.1"/>
</dbReference>
<keyword evidence="3" id="KW-1133">Transmembrane helix</keyword>
<evidence type="ECO:0000313" key="5">
    <source>
        <dbReference type="EMBL" id="NUZ08281.1"/>
    </source>
</evidence>
<name>A0A7Y6NS16_9BURK</name>
<evidence type="ECO:0000256" key="3">
    <source>
        <dbReference type="SAM" id="Phobius"/>
    </source>
</evidence>
<proteinExistence type="predicted"/>
<dbReference type="AlphaFoldDB" id="A0A7Y6NS16"/>
<dbReference type="Proteomes" id="UP000529637">
    <property type="component" value="Unassembled WGS sequence"/>
</dbReference>
<feature type="region of interest" description="Disordered" evidence="2">
    <location>
        <begin position="502"/>
        <end position="559"/>
    </location>
</feature>
<sequence length="559" mass="57979">MRNASLFLTLGLIACCGLPHAASAVGAAPPAFASPAALEAPARLPRAATDEPSVYRVAQAAPAADPAAPDPSRATRSATDAIDATRIRDLEAEVARLRRDLQAATGTLEELRGHAGTGDAGSGLFQLIGGLVLLCAAVAVGWWRGRRQMVRDAVASGAHTVPRTTATTKAADLSAAPASAPTPLPTPAAAPRDSAAATEPGPASSGPVDLGTSPGRLIAPAAGERASRRGELAEEAPAANEATPAKPKRGRVKVGDPSPAARAEARALAERYRASIESQRNEAPSSTSPATLSGGASTFAATGALDTGTDPALDEWIDLEQQAEFFVVLGEDATAIQLLDDHIAASGDSPLPYLKLLEIHRRRNDRESYERTREAFNARFEALAPGWSVDGSSGRALDEYTDTLGELQAVWSDPVAAAGRLDEMLFHRSSSDGEAFDFPAYRDLLFLHAIARDLAGPRAPERRSSASRDEVVASPSEPLEIDLLLPLDEDAAVIASGPIEPVLSTDAAGGHTATEARADGAAKPRDDGALDLDVSGWGEDGGQAQVLHTHRATGADRAR</sequence>
<feature type="chain" id="PRO_5031013684" evidence="4">
    <location>
        <begin position="22"/>
        <end position="559"/>
    </location>
</feature>
<evidence type="ECO:0000256" key="2">
    <source>
        <dbReference type="SAM" id="MobiDB-lite"/>
    </source>
</evidence>
<protein>
    <submittedName>
        <fullName evidence="5">Uncharacterized protein</fullName>
    </submittedName>
</protein>
<gene>
    <name evidence="5" type="ORF">HQN59_21230</name>
</gene>
<feature type="compositionally biased region" description="Basic and acidic residues" evidence="2">
    <location>
        <begin position="263"/>
        <end position="274"/>
    </location>
</feature>
<reference evidence="5 6" key="1">
    <citation type="submission" date="2020-06" db="EMBL/GenBank/DDBJ databases">
        <title>Schlegella sp. ID0723 isolated from air conditioner.</title>
        <authorList>
            <person name="Kim D.Y."/>
            <person name="Kim D.-U."/>
        </authorList>
    </citation>
    <scope>NUCLEOTIDE SEQUENCE [LARGE SCALE GENOMIC DNA]</scope>
    <source>
        <strain evidence="5 6">ID0723</strain>
    </source>
</reference>
<feature type="signal peptide" evidence="4">
    <location>
        <begin position="1"/>
        <end position="21"/>
    </location>
</feature>
<feature type="coiled-coil region" evidence="1">
    <location>
        <begin position="87"/>
        <end position="114"/>
    </location>
</feature>
<dbReference type="PROSITE" id="PS51257">
    <property type="entry name" value="PROKAR_LIPOPROTEIN"/>
    <property type="match status" value="1"/>
</dbReference>
<dbReference type="EMBL" id="JABWMJ010000012">
    <property type="protein sequence ID" value="NUZ08281.1"/>
    <property type="molecule type" value="Genomic_DNA"/>
</dbReference>
<feature type="region of interest" description="Disordered" evidence="2">
    <location>
        <begin position="59"/>
        <end position="79"/>
    </location>
</feature>
<evidence type="ECO:0000313" key="6">
    <source>
        <dbReference type="Proteomes" id="UP000529637"/>
    </source>
</evidence>